<protein>
    <submittedName>
        <fullName evidence="2">Uncharacterized protein</fullName>
    </submittedName>
</protein>
<feature type="transmembrane region" description="Helical" evidence="1">
    <location>
        <begin position="43"/>
        <end position="63"/>
    </location>
</feature>
<keyword evidence="1" id="KW-0812">Transmembrane</keyword>
<gene>
    <name evidence="2" type="ORF">SAMN05421721_11122</name>
</gene>
<dbReference type="EMBL" id="FOUO01000011">
    <property type="protein sequence ID" value="SFM57559.1"/>
    <property type="molecule type" value="Genomic_DNA"/>
</dbReference>
<evidence type="ECO:0000313" key="3">
    <source>
        <dbReference type="Proteomes" id="UP000199556"/>
    </source>
</evidence>
<proteinExistence type="predicted"/>
<reference evidence="2 3" key="1">
    <citation type="submission" date="2016-10" db="EMBL/GenBank/DDBJ databases">
        <authorList>
            <person name="de Groot N.N."/>
        </authorList>
    </citation>
    <scope>NUCLEOTIDE SEQUENCE [LARGE SCALE GENOMIC DNA]</scope>
    <source>
        <strain evidence="2 3">DSM 4180</strain>
    </source>
</reference>
<dbReference type="AlphaFoldDB" id="A0A1I4RZC8"/>
<keyword evidence="3" id="KW-1185">Reference proteome</keyword>
<keyword evidence="1" id="KW-1133">Transmembrane helix</keyword>
<name>A0A1I4RZC8_ECTMO</name>
<evidence type="ECO:0000256" key="1">
    <source>
        <dbReference type="SAM" id="Phobius"/>
    </source>
</evidence>
<organism evidence="2 3">
    <name type="scientific">Ectothiorhodospira mobilis</name>
    <dbReference type="NCBI Taxonomy" id="195064"/>
    <lineage>
        <taxon>Bacteria</taxon>
        <taxon>Pseudomonadati</taxon>
        <taxon>Pseudomonadota</taxon>
        <taxon>Gammaproteobacteria</taxon>
        <taxon>Chromatiales</taxon>
        <taxon>Ectothiorhodospiraceae</taxon>
        <taxon>Ectothiorhodospira</taxon>
    </lineage>
</organism>
<accession>A0A1I4RZC8</accession>
<evidence type="ECO:0000313" key="2">
    <source>
        <dbReference type="EMBL" id="SFM57559.1"/>
    </source>
</evidence>
<keyword evidence="1" id="KW-0472">Membrane</keyword>
<dbReference type="RefSeq" id="WP_090486015.1">
    <property type="nucleotide sequence ID" value="NZ_FOUO01000011.1"/>
</dbReference>
<sequence length="66" mass="7822">MFKFLTLLLLLLFAWWRFRRWWRLRLARARGEPPPPESGIRPITLLSLALLGGYGGFLLWHLFARG</sequence>
<dbReference type="Proteomes" id="UP000199556">
    <property type="component" value="Unassembled WGS sequence"/>
</dbReference>